<gene>
    <name evidence="3" type="ORF">AB4874_04160</name>
</gene>
<protein>
    <submittedName>
        <fullName evidence="3">Cbb3-type cytochrome oxidase subunit 3</fullName>
    </submittedName>
</protein>
<keyword evidence="2" id="KW-0812">Transmembrane</keyword>
<keyword evidence="4" id="KW-1185">Reference proteome</keyword>
<keyword evidence="2" id="KW-1133">Transmembrane helix</keyword>
<name>A0ABV3TIA5_9RHOB</name>
<feature type="transmembrane region" description="Helical" evidence="2">
    <location>
        <begin position="12"/>
        <end position="30"/>
    </location>
</feature>
<dbReference type="EMBL" id="JBFRYC010000002">
    <property type="protein sequence ID" value="MEX1660845.1"/>
    <property type="molecule type" value="Genomic_DNA"/>
</dbReference>
<dbReference type="CDD" id="cd01324">
    <property type="entry name" value="cbb3_Oxidase_CcoQ"/>
    <property type="match status" value="1"/>
</dbReference>
<dbReference type="Pfam" id="PF05545">
    <property type="entry name" value="FixQ"/>
    <property type="match status" value="1"/>
</dbReference>
<feature type="region of interest" description="Disordered" evidence="1">
    <location>
        <begin position="36"/>
        <end position="66"/>
    </location>
</feature>
<keyword evidence="2" id="KW-0472">Membrane</keyword>
<dbReference type="RefSeq" id="WP_295531699.1">
    <property type="nucleotide sequence ID" value="NZ_JBFRYC010000002.1"/>
</dbReference>
<accession>A0ABV3TIA5</accession>
<evidence type="ECO:0000313" key="3">
    <source>
        <dbReference type="EMBL" id="MEX1660845.1"/>
    </source>
</evidence>
<evidence type="ECO:0000313" key="4">
    <source>
        <dbReference type="Proteomes" id="UP001557465"/>
    </source>
</evidence>
<proteinExistence type="predicted"/>
<dbReference type="Proteomes" id="UP001557465">
    <property type="component" value="Unassembled WGS sequence"/>
</dbReference>
<dbReference type="InterPro" id="IPR008621">
    <property type="entry name" value="Cbb3-typ_cyt_oxidase_comp"/>
</dbReference>
<evidence type="ECO:0000256" key="1">
    <source>
        <dbReference type="SAM" id="MobiDB-lite"/>
    </source>
</evidence>
<organism evidence="3 4">
    <name type="scientific">Thioclava arctica</name>
    <dbReference type="NCBI Taxonomy" id="3238301"/>
    <lineage>
        <taxon>Bacteria</taxon>
        <taxon>Pseudomonadati</taxon>
        <taxon>Pseudomonadota</taxon>
        <taxon>Alphaproteobacteria</taxon>
        <taxon>Rhodobacterales</taxon>
        <taxon>Paracoccaceae</taxon>
        <taxon>Thioclava</taxon>
    </lineage>
</organism>
<reference evidence="3 4" key="1">
    <citation type="journal article" date="2011" name="Int. J. Syst. Evol. Microbiol.">
        <title>Zhongshania antarctica gen. nov., sp. nov. and Zhongshania guokunii sp. nov., gammaproteobacteria respectively isolated from coastal attached (fast) ice and surface seawater of the Antarctic.</title>
        <authorList>
            <person name="Li H.J."/>
            <person name="Zhang X.Y."/>
            <person name="Chen C.X."/>
            <person name="Zhang Y.J."/>
            <person name="Gao Z.M."/>
            <person name="Yu Y."/>
            <person name="Chen X.L."/>
            <person name="Chen B."/>
            <person name="Zhang Y.Z."/>
        </authorList>
    </citation>
    <scope>NUCLEOTIDE SEQUENCE [LARGE SCALE GENOMIC DNA]</scope>
    <source>
        <strain evidence="3 4">15-R06ZXC-3</strain>
    </source>
</reference>
<evidence type="ECO:0000256" key="2">
    <source>
        <dbReference type="SAM" id="Phobius"/>
    </source>
</evidence>
<sequence length="66" mass="7834">MDYHIFREFADSWFLIFLFVFFLGIVVWVFRPGSRKTYEDTSDIPFRHEDKPASSSAPGENRDRGE</sequence>
<comment type="caution">
    <text evidence="3">The sequence shown here is derived from an EMBL/GenBank/DDBJ whole genome shotgun (WGS) entry which is preliminary data.</text>
</comment>